<keyword evidence="4" id="KW-1185">Reference proteome</keyword>
<feature type="coiled-coil region" evidence="1">
    <location>
        <begin position="1334"/>
        <end position="1361"/>
    </location>
</feature>
<dbReference type="RefSeq" id="XP_028869672.1">
    <property type="nucleotide sequence ID" value="XM_029013839.1"/>
</dbReference>
<keyword evidence="1" id="KW-0175">Coiled coil</keyword>
<name>A0A2H6KKB9_9APIC</name>
<feature type="region of interest" description="Disordered" evidence="2">
    <location>
        <begin position="19"/>
        <end position="60"/>
    </location>
</feature>
<sequence length="1502" mass="165200">MAIYANVISPLVAVAPVPAAHRRRPPRRPEDTLPPEITRKPPHRRAVPPRRRKSQGTRQRQVLLTMIVPSRVICVSPTHPLTHSPDHPLNHSLTHPLNQLITQPHTHSLNHSTTHPLTHSPTQPPTQPPNSPNHSLNHLLFHWSLRSLLHHLLRRRPSPQSSFSAFSPQPPKPPYLNPSSPFDARLGALDDIDARRISLGQLAGQFSGFIGGGEEVKDAILNGLHSNVNQLIKRLQASCGDKGCCKVDEAIKKLNNANETLKKHLNEEPKASKNLTEILAKCNLNGPDGPLNELNTSITQKIQELEKDIATLKKEQQSGDYKSKNASELDKLSKSLISHNASKRSLETLKELCGNAGKIDQKSDNTKNLLNNLCTGLEKFLGYSNGNYTGEGIVYSDLDRLCDGVMSFLHGVLESVRDDDNVTKYNTTQNDINNVLSTLTSSIGTGRNGLSESVTKVREWLKKYNDEVEKKTRGVTGGLSTLIGGNEYYKEVEKQENSGLGTQLMGWTSTVQKIKFELNDIETRNIKTLDPTLSAQLTHKVDPITKVVEHLERVAGNSDFADKVTAVDDQFTQQEKHVRGQIDKKCSGLQAQLSTQFHNINRNIVAIAEKRTEHLDPLLKLVSDLKQTVTAAGGAADQLVSDYESQIVNGLNNINEKTTLLGTKDITTQLQDVVGRITPQLTNLSQHLGTLRNSHIEVQQTVGSGLQEIIRELNQQIGALKGQLNEKFNKYVKAYVTQVQGEVKRIKKEMTMVNPNGSNSELHQQATSVQQNIRDLDGELDKGANAIGTAINLAANGINNALGSLDGKVRSGLWSVREERINEQVEVVKGPGKEAKSTGIEGIKKRMKEYADAIFTNMGTTESGMMDEWIVKILTNNGLVIKKLEDYVNFNKDRSKATKNHFKGSINGANDLHDNIKPAIMNALKDQVYATVKGTYDVQPTGDVAGDLRKLQNFLEAYAQRLDTKLKTPGTESYISKIVEDILKTIQTAVVEGYGSNPKPTGYAGYNLRVAVEAILAAISAIARQAASDVVSFINTDGTLNISIAANVRNAFQIAEELSANLKKVVGSEGEPFTRAALAVSAVPLTTNIEKTINKILGENIGENQGRIDISKTGIMREYFAYTKTNGDQNDSLKARIDAITARLKTYFNDGQIKPTGNKFNLSNTVHFGKYSENKSQASNGIKSVISKIEDLQEVYPKVSKLETELGQALAPSDPGLSSTLGPDVTVTDSVAARVKAGVDAVDFTNPLEPLLTEAAGKGIELLNEEVNRIISSHVDNIGPTIGEQIDRLQKPKGAGQSNNVQHFIDELQEKIDKLKPLVSGIDKSAEGYMKDEVGSLKDKVADLKRRIEEIDKAIKEFDEALRGAITDATLAVNTARQTLTDGISDLQEQLTSEVKTAFISVHTKVKQMFCKQHQEDLNALHSLVGARREIKKIIEADKKNGLKGMLNKLNTHLMEQIKELKHIPRYTSSIDPAMHSSLSKLVLRVKIGFKDFFKCSVNKAM</sequence>
<evidence type="ECO:0000256" key="2">
    <source>
        <dbReference type="SAM" id="MobiDB-lite"/>
    </source>
</evidence>
<reference evidence="3 4" key="1">
    <citation type="journal article" date="2017" name="BMC Genomics">
        <title>Whole-genome assembly of Babesia ovata and comparative genomics between closely related pathogens.</title>
        <authorList>
            <person name="Yamagishi J."/>
            <person name="Asada M."/>
            <person name="Hakimi H."/>
            <person name="Tanaka T.Q."/>
            <person name="Sugimoto C."/>
            <person name="Kawazu S."/>
        </authorList>
    </citation>
    <scope>NUCLEOTIDE SEQUENCE [LARGE SCALE GENOMIC DNA]</scope>
    <source>
        <strain evidence="3 4">Miyake</strain>
    </source>
</reference>
<evidence type="ECO:0008006" key="5">
    <source>
        <dbReference type="Google" id="ProtNLM"/>
    </source>
</evidence>
<organism evidence="3 4">
    <name type="scientific">Babesia ovata</name>
    <dbReference type="NCBI Taxonomy" id="189622"/>
    <lineage>
        <taxon>Eukaryota</taxon>
        <taxon>Sar</taxon>
        <taxon>Alveolata</taxon>
        <taxon>Apicomplexa</taxon>
        <taxon>Aconoidasida</taxon>
        <taxon>Piroplasmida</taxon>
        <taxon>Babesiidae</taxon>
        <taxon>Babesia</taxon>
    </lineage>
</organism>
<feature type="compositionally biased region" description="Pro residues" evidence="2">
    <location>
        <begin position="122"/>
        <end position="131"/>
    </location>
</feature>
<dbReference type="OrthoDB" id="5835755at2759"/>
<feature type="compositionally biased region" description="Basic residues" evidence="2">
    <location>
        <begin position="40"/>
        <end position="55"/>
    </location>
</feature>
<dbReference type="VEuPathDB" id="PiroplasmaDB:BOVATA_049220"/>
<dbReference type="Proteomes" id="UP000236319">
    <property type="component" value="Unassembled WGS sequence"/>
</dbReference>
<dbReference type="PANTHER" id="PTHR18976:SF34">
    <property type="entry name" value="LIPID-BINDING PROTEIN"/>
    <property type="match status" value="1"/>
</dbReference>
<dbReference type="InterPro" id="IPR050163">
    <property type="entry name" value="Apolipoprotein_A1/A4/E"/>
</dbReference>
<feature type="region of interest" description="Disordered" evidence="2">
    <location>
        <begin position="159"/>
        <end position="182"/>
    </location>
</feature>
<comment type="caution">
    <text evidence="3">The sequence shown here is derived from an EMBL/GenBank/DDBJ whole genome shotgun (WGS) entry which is preliminary data.</text>
</comment>
<evidence type="ECO:0000313" key="4">
    <source>
        <dbReference type="Proteomes" id="UP000236319"/>
    </source>
</evidence>
<accession>A0A2H6KKB9</accession>
<evidence type="ECO:0000313" key="3">
    <source>
        <dbReference type="EMBL" id="GBE63429.1"/>
    </source>
</evidence>
<dbReference type="GeneID" id="39877199"/>
<dbReference type="EMBL" id="BDSA01000048">
    <property type="protein sequence ID" value="GBE63429.1"/>
    <property type="molecule type" value="Genomic_DNA"/>
</dbReference>
<evidence type="ECO:0000256" key="1">
    <source>
        <dbReference type="SAM" id="Coils"/>
    </source>
</evidence>
<protein>
    <recommendedName>
        <fullName evidence="5">Extracellular matrix-binding ebh</fullName>
    </recommendedName>
</protein>
<gene>
    <name evidence="3" type="ORF">BOVATA_049220</name>
</gene>
<feature type="region of interest" description="Disordered" evidence="2">
    <location>
        <begin position="106"/>
        <end position="135"/>
    </location>
</feature>
<feature type="compositionally biased region" description="Low complexity" evidence="2">
    <location>
        <begin position="106"/>
        <end position="121"/>
    </location>
</feature>
<proteinExistence type="predicted"/>
<dbReference type="PANTHER" id="PTHR18976">
    <property type="entry name" value="APOLIPOPROTEIN"/>
    <property type="match status" value="1"/>
</dbReference>